<feature type="transmembrane region" description="Helical" evidence="1">
    <location>
        <begin position="75"/>
        <end position="94"/>
    </location>
</feature>
<keyword evidence="1" id="KW-0472">Membrane</keyword>
<feature type="transmembrane region" description="Helical" evidence="1">
    <location>
        <begin position="534"/>
        <end position="552"/>
    </location>
</feature>
<keyword evidence="1" id="KW-1133">Transmembrane helix</keyword>
<feature type="transmembrane region" description="Helical" evidence="1">
    <location>
        <begin position="225"/>
        <end position="244"/>
    </location>
</feature>
<feature type="transmembrane region" description="Helical" evidence="1">
    <location>
        <begin position="369"/>
        <end position="387"/>
    </location>
</feature>
<feature type="transmembrane region" description="Helical" evidence="1">
    <location>
        <begin position="264"/>
        <end position="285"/>
    </location>
</feature>
<comment type="caution">
    <text evidence="2">The sequence shown here is derived from an EMBL/GenBank/DDBJ whole genome shotgun (WGS) entry which is preliminary data.</text>
</comment>
<keyword evidence="3" id="KW-1185">Reference proteome</keyword>
<dbReference type="AlphaFoldDB" id="A0AA39Y6M6"/>
<feature type="transmembrane region" description="Helical" evidence="1">
    <location>
        <begin position="407"/>
        <end position="429"/>
    </location>
</feature>
<gene>
    <name evidence="2" type="ORF">B0T16DRAFT_446866</name>
</gene>
<evidence type="ECO:0000313" key="3">
    <source>
        <dbReference type="Proteomes" id="UP001174936"/>
    </source>
</evidence>
<feature type="transmembrane region" description="Helical" evidence="1">
    <location>
        <begin position="114"/>
        <end position="132"/>
    </location>
</feature>
<evidence type="ECO:0000313" key="2">
    <source>
        <dbReference type="EMBL" id="KAK0647026.1"/>
    </source>
</evidence>
<sequence length="583" mass="65826">MADNVTLRYIGPFGFATMYQLLLEVQRNTTDPLASPYLEFDPATRVTSFSNSVCHLITNSTSDGNSWSIYEHQDIWNRIVTWKLPLITLLFQFARPPLESSAWTNTNVFVLMRLIGNPIGTISSLLATLAACHRRALGFKKKIEQTKWRLERGDSKRANLIRPKQDMLWKAFGLIQISYDEWHGENVSKILTDSLETLLINPNPQILSIFITAASELAADRTTSLLPVFIAQAAFIFAIAAAYWRVIGVPPQLHSWTNVEAYSIAMSAPFLYVAPAVFLSAIIGVSQTETSVPRILNEFREKLRKEGVRDLPPRIPQRSPRDFLLEAGSTSKEDKPITLQQRISYGGLYAWRPSIFSLRNLHNTWHHHLLAASFVVFSVLVAAWISYRVPPEGFDCRTAAQTALLANWIFSFFLDFAVTTIMECFGHLLPNPASPKKINMIVEKLYYPLTFIKDTTLGLAAISSILVTQLGIFNRCDCFTLWGKVPVMLPEIPQVKEILMRRIAGEWPAVTFLWIVLEIGICGGIWWWRNEGQSVHFPFVLLAIVLISSPFIRGTLRMPADQAGPNGNHFNANRLNAVFIVFN</sequence>
<keyword evidence="1" id="KW-0812">Transmembrane</keyword>
<organism evidence="2 3">
    <name type="scientific">Cercophora newfieldiana</name>
    <dbReference type="NCBI Taxonomy" id="92897"/>
    <lineage>
        <taxon>Eukaryota</taxon>
        <taxon>Fungi</taxon>
        <taxon>Dikarya</taxon>
        <taxon>Ascomycota</taxon>
        <taxon>Pezizomycotina</taxon>
        <taxon>Sordariomycetes</taxon>
        <taxon>Sordariomycetidae</taxon>
        <taxon>Sordariales</taxon>
        <taxon>Lasiosphaeriaceae</taxon>
        <taxon>Cercophora</taxon>
    </lineage>
</organism>
<protein>
    <submittedName>
        <fullName evidence="2">Uncharacterized protein</fullName>
    </submittedName>
</protein>
<dbReference type="Proteomes" id="UP001174936">
    <property type="component" value="Unassembled WGS sequence"/>
</dbReference>
<reference evidence="2" key="1">
    <citation type="submission" date="2023-06" db="EMBL/GenBank/DDBJ databases">
        <title>Genome-scale phylogeny and comparative genomics of the fungal order Sordariales.</title>
        <authorList>
            <consortium name="Lawrence Berkeley National Laboratory"/>
            <person name="Hensen N."/>
            <person name="Bonometti L."/>
            <person name="Westerberg I."/>
            <person name="Brannstrom I.O."/>
            <person name="Guillou S."/>
            <person name="Cros-Aarteil S."/>
            <person name="Calhoun S."/>
            <person name="Haridas S."/>
            <person name="Kuo A."/>
            <person name="Mondo S."/>
            <person name="Pangilinan J."/>
            <person name="Riley R."/>
            <person name="Labutti K."/>
            <person name="Andreopoulos B."/>
            <person name="Lipzen A."/>
            <person name="Chen C."/>
            <person name="Yanf M."/>
            <person name="Daum C."/>
            <person name="Ng V."/>
            <person name="Clum A."/>
            <person name="Steindorff A."/>
            <person name="Ohm R."/>
            <person name="Martin F."/>
            <person name="Silar P."/>
            <person name="Natvig D."/>
            <person name="Lalanne C."/>
            <person name="Gautier V."/>
            <person name="Ament-Velasquez S.L."/>
            <person name="Kruys A."/>
            <person name="Hutchinson M.I."/>
            <person name="Powell A.J."/>
            <person name="Barry K."/>
            <person name="Miller A.N."/>
            <person name="Grigoriev I.V."/>
            <person name="Debuchy R."/>
            <person name="Gladieux P."/>
            <person name="Thoren M.H."/>
            <person name="Johannesson H."/>
        </authorList>
    </citation>
    <scope>NUCLEOTIDE SEQUENCE</scope>
    <source>
        <strain evidence="2">SMH2532-1</strain>
    </source>
</reference>
<name>A0AA39Y6M6_9PEZI</name>
<evidence type="ECO:0000256" key="1">
    <source>
        <dbReference type="SAM" id="Phobius"/>
    </source>
</evidence>
<proteinExistence type="predicted"/>
<accession>A0AA39Y6M6</accession>
<feature type="transmembrane region" description="Helical" evidence="1">
    <location>
        <begin position="509"/>
        <end position="528"/>
    </location>
</feature>
<dbReference type="EMBL" id="JAULSV010000004">
    <property type="protein sequence ID" value="KAK0647026.1"/>
    <property type="molecule type" value="Genomic_DNA"/>
</dbReference>